<accession>A0A4W3JTV1</accession>
<organism evidence="3 4">
    <name type="scientific">Callorhinchus milii</name>
    <name type="common">Ghost shark</name>
    <dbReference type="NCBI Taxonomy" id="7868"/>
    <lineage>
        <taxon>Eukaryota</taxon>
        <taxon>Metazoa</taxon>
        <taxon>Chordata</taxon>
        <taxon>Craniata</taxon>
        <taxon>Vertebrata</taxon>
        <taxon>Chondrichthyes</taxon>
        <taxon>Holocephali</taxon>
        <taxon>Chimaeriformes</taxon>
        <taxon>Callorhinchidae</taxon>
        <taxon>Callorhinchus</taxon>
    </lineage>
</organism>
<dbReference type="OMA" id="WSVSACE"/>
<keyword evidence="4" id="KW-1185">Reference proteome</keyword>
<reference evidence="3" key="4">
    <citation type="submission" date="2025-08" db="UniProtKB">
        <authorList>
            <consortium name="Ensembl"/>
        </authorList>
    </citation>
    <scope>IDENTIFICATION</scope>
</reference>
<feature type="compositionally biased region" description="Low complexity" evidence="1">
    <location>
        <begin position="319"/>
        <end position="337"/>
    </location>
</feature>
<reference evidence="3" key="5">
    <citation type="submission" date="2025-09" db="UniProtKB">
        <authorList>
            <consortium name="Ensembl"/>
        </authorList>
    </citation>
    <scope>IDENTIFICATION</scope>
</reference>
<dbReference type="Proteomes" id="UP000314986">
    <property type="component" value="Unassembled WGS sequence"/>
</dbReference>
<dbReference type="PANTHER" id="PTHR38654:SF1">
    <property type="entry name" value="BUCKY BALL"/>
    <property type="match status" value="1"/>
</dbReference>
<dbReference type="STRING" id="7868.ENSCMIP00000035390"/>
<keyword evidence="2" id="KW-0472">Membrane</keyword>
<feature type="region of interest" description="Disordered" evidence="1">
    <location>
        <begin position="151"/>
        <end position="245"/>
    </location>
</feature>
<name>A0A4W3JTV1_CALMI</name>
<dbReference type="AlphaFoldDB" id="A0A4W3JTV1"/>
<sequence length="820" mass="90156">MRSLSCNFPSFYPTARAPMTILLILDSYIFILTFCLLPVVMTSPSGHRVHDGHMPNYARPFFLPPMQTQPMFSPPVSHFVHPAAFQPYFYPSLEYGGGLGLYYPVCPMQYTRSFSPHSPMPHTGYRRPYFNSSFIARPTFYQTTRFRHYNPVRRNVTNTEVQTDTNETNRGQTKRADPATESARSAKQTTETRREPSRSAGAAPAAGAAGAAAGEERPSPHADTRKEPSAAEQSGGAGEARSAQAGSYAFQKEEIRIECSEGAPSINVWRSFEATVPIYNATPSKQAEERIQCEVWSVSACDGAVPFYSPFVEGDTGTQRAQAPGEEAGGAAAPQARVPGLLPAPSKCPQNGCSECEAKGAAGRPPASADPDPRETNESQKPAGKGSSDKPAQPRGRGERERERERGAETDVRPLCPSPRREEPTCEVMPSDSPGSAESGDEYVPSSSVLAWLRQHARQYRWAPHLPQAVRDRPGIFSGSFDEMSSKDEESSSLDFFDAIPLSNQVSYSHLMYQPAPLQLPEVSASDPTLAAAGNQLESRCAFDREKVICSACHKEAYPDPPSESYAECRYHSLSRSLEREGSLTPGEQAPAGSAPTGHRSRKSRRFSVDSFGSKTKKKSRHSSDSEPTQEEPDEEYGGFGAAPAEKGQGAAIPGSSRKALLRRTSKVTAMQTCKRPVQDKLKGRKRGAELVEGAVGRREAARLDSELQRAWQAAKPERKRKEKKKCVQKAMSVQNESEETADEYWNKVGAKPKSIAHSLDAEDSVKEYEKPQQKVRTIYKSNPPKRATKEPNEAEIWESARSHGLQGNAVRRGRTKKRY</sequence>
<feature type="compositionally biased region" description="Polar residues" evidence="1">
    <location>
        <begin position="155"/>
        <end position="171"/>
    </location>
</feature>
<dbReference type="InParanoid" id="A0A4W3JTV1"/>
<evidence type="ECO:0000313" key="4">
    <source>
        <dbReference type="Proteomes" id="UP000314986"/>
    </source>
</evidence>
<feature type="region of interest" description="Disordered" evidence="1">
    <location>
        <begin position="711"/>
        <end position="742"/>
    </location>
</feature>
<keyword evidence="2" id="KW-0812">Transmembrane</keyword>
<reference evidence="4" key="1">
    <citation type="journal article" date="2006" name="Science">
        <title>Ancient noncoding elements conserved in the human genome.</title>
        <authorList>
            <person name="Venkatesh B."/>
            <person name="Kirkness E.F."/>
            <person name="Loh Y.H."/>
            <person name="Halpern A.L."/>
            <person name="Lee A.P."/>
            <person name="Johnson J."/>
            <person name="Dandona N."/>
            <person name="Viswanathan L.D."/>
            <person name="Tay A."/>
            <person name="Venter J.C."/>
            <person name="Strausberg R.L."/>
            <person name="Brenner S."/>
        </authorList>
    </citation>
    <scope>NUCLEOTIDE SEQUENCE [LARGE SCALE GENOMIC DNA]</scope>
</reference>
<feature type="compositionally biased region" description="Basic and acidic residues" evidence="1">
    <location>
        <begin position="214"/>
        <end position="229"/>
    </location>
</feature>
<evidence type="ECO:0000256" key="2">
    <source>
        <dbReference type="SAM" id="Phobius"/>
    </source>
</evidence>
<reference evidence="4" key="2">
    <citation type="journal article" date="2007" name="PLoS Biol.">
        <title>Survey sequencing and comparative analysis of the elephant shark (Callorhinchus milii) genome.</title>
        <authorList>
            <person name="Venkatesh B."/>
            <person name="Kirkness E.F."/>
            <person name="Loh Y.H."/>
            <person name="Halpern A.L."/>
            <person name="Lee A.P."/>
            <person name="Johnson J."/>
            <person name="Dandona N."/>
            <person name="Viswanathan L.D."/>
            <person name="Tay A."/>
            <person name="Venter J.C."/>
            <person name="Strausberg R.L."/>
            <person name="Brenner S."/>
        </authorList>
    </citation>
    <scope>NUCLEOTIDE SEQUENCE [LARGE SCALE GENOMIC DNA]</scope>
</reference>
<feature type="region of interest" description="Disordered" evidence="1">
    <location>
        <begin position="312"/>
        <end position="445"/>
    </location>
</feature>
<feature type="compositionally biased region" description="Low complexity" evidence="1">
    <location>
        <begin position="230"/>
        <end position="245"/>
    </location>
</feature>
<dbReference type="InterPro" id="IPR053309">
    <property type="entry name" value="Balbiani_Body_Formation"/>
</dbReference>
<protein>
    <submittedName>
        <fullName evidence="3">Uncharacterized LOC103183429</fullName>
    </submittedName>
</protein>
<reference evidence="4" key="3">
    <citation type="journal article" date="2014" name="Nature">
        <title>Elephant shark genome provides unique insights into gnathostome evolution.</title>
        <authorList>
            <consortium name="International Elephant Shark Genome Sequencing Consortium"/>
            <person name="Venkatesh B."/>
            <person name="Lee A.P."/>
            <person name="Ravi V."/>
            <person name="Maurya A.K."/>
            <person name="Lian M.M."/>
            <person name="Swann J.B."/>
            <person name="Ohta Y."/>
            <person name="Flajnik M.F."/>
            <person name="Sutoh Y."/>
            <person name="Kasahara M."/>
            <person name="Hoon S."/>
            <person name="Gangu V."/>
            <person name="Roy S.W."/>
            <person name="Irimia M."/>
            <person name="Korzh V."/>
            <person name="Kondrychyn I."/>
            <person name="Lim Z.W."/>
            <person name="Tay B.H."/>
            <person name="Tohari S."/>
            <person name="Kong K.W."/>
            <person name="Ho S."/>
            <person name="Lorente-Galdos B."/>
            <person name="Quilez J."/>
            <person name="Marques-Bonet T."/>
            <person name="Raney B.J."/>
            <person name="Ingham P.W."/>
            <person name="Tay A."/>
            <person name="Hillier L.W."/>
            <person name="Minx P."/>
            <person name="Boehm T."/>
            <person name="Wilson R.K."/>
            <person name="Brenner S."/>
            <person name="Warren W.C."/>
        </authorList>
    </citation>
    <scope>NUCLEOTIDE SEQUENCE [LARGE SCALE GENOMIC DNA]</scope>
</reference>
<feature type="compositionally biased region" description="Basic and acidic residues" evidence="1">
    <location>
        <begin position="760"/>
        <end position="773"/>
    </location>
</feature>
<feature type="compositionally biased region" description="Basic and acidic residues" evidence="1">
    <location>
        <begin position="396"/>
        <end position="412"/>
    </location>
</feature>
<proteinExistence type="predicted"/>
<evidence type="ECO:0000256" key="1">
    <source>
        <dbReference type="SAM" id="MobiDB-lite"/>
    </source>
</evidence>
<gene>
    <name evidence="3" type="primary">LOC103183429</name>
</gene>
<feature type="transmembrane region" description="Helical" evidence="2">
    <location>
        <begin position="21"/>
        <end position="41"/>
    </location>
</feature>
<evidence type="ECO:0000313" key="3">
    <source>
        <dbReference type="Ensembl" id="ENSCMIP00000035390.1"/>
    </source>
</evidence>
<dbReference type="Ensembl" id="ENSCMIT00000035916.1">
    <property type="protein sequence ID" value="ENSCMIP00000035390.1"/>
    <property type="gene ID" value="ENSCMIG00000014974.1"/>
</dbReference>
<feature type="region of interest" description="Disordered" evidence="1">
    <location>
        <begin position="578"/>
        <end position="689"/>
    </location>
</feature>
<feature type="compositionally biased region" description="Acidic residues" evidence="1">
    <location>
        <begin position="628"/>
        <end position="637"/>
    </location>
</feature>
<feature type="compositionally biased region" description="Low complexity" evidence="1">
    <location>
        <begin position="198"/>
        <end position="213"/>
    </location>
</feature>
<feature type="region of interest" description="Disordered" evidence="1">
    <location>
        <begin position="760"/>
        <end position="820"/>
    </location>
</feature>
<keyword evidence="2" id="KW-1133">Transmembrane helix</keyword>
<dbReference type="PANTHER" id="PTHR38654">
    <property type="entry name" value="BUCKY BALL-RELATED"/>
    <property type="match status" value="1"/>
</dbReference>
<feature type="compositionally biased region" description="Basic residues" evidence="1">
    <location>
        <begin position="718"/>
        <end position="728"/>
    </location>
</feature>
<feature type="compositionally biased region" description="Basic and acidic residues" evidence="1">
    <location>
        <begin position="677"/>
        <end position="689"/>
    </location>
</feature>